<sequence>MSKVLVSYYSQSGTTEKMAELIVEGMENSDRDVDVDLKEIENVDVDSLPEYDGIVLGSPTYYGQPASEVKEFIDESIAHHGDLEGMVGGAFSSSANPAGGNETTIMSILEALLIHGMVIQGTSEGDHYGPVVINEAGNRERKQCKKYGRDVVDLVARLNK</sequence>
<dbReference type="SUPFAM" id="SSF52218">
    <property type="entry name" value="Flavoproteins"/>
    <property type="match status" value="1"/>
</dbReference>
<dbReference type="PANTHER" id="PTHR30546">
    <property type="entry name" value="FLAVODOXIN-RELATED PROTEIN WRBA-RELATED"/>
    <property type="match status" value="1"/>
</dbReference>
<evidence type="ECO:0000313" key="2">
    <source>
        <dbReference type="EMBL" id="KXA92765.1"/>
    </source>
</evidence>
<dbReference type="GO" id="GO:0010181">
    <property type="term" value="F:FMN binding"/>
    <property type="evidence" value="ECO:0007669"/>
    <property type="project" value="InterPro"/>
</dbReference>
<gene>
    <name evidence="2" type="ORF">AKJ64_02305</name>
</gene>
<dbReference type="Gene3D" id="3.40.50.360">
    <property type="match status" value="1"/>
</dbReference>
<reference evidence="2 3" key="1">
    <citation type="journal article" date="2016" name="Sci. Rep.">
        <title>Metabolic traits of an uncultured archaeal lineage -MSBL1- from brine pools of the Red Sea.</title>
        <authorList>
            <person name="Mwirichia R."/>
            <person name="Alam I."/>
            <person name="Rashid M."/>
            <person name="Vinu M."/>
            <person name="Ba-Alawi W."/>
            <person name="Anthony Kamau A."/>
            <person name="Kamanda Ngugi D."/>
            <person name="Goker M."/>
            <person name="Klenk H.P."/>
            <person name="Bajic V."/>
            <person name="Stingl U."/>
        </authorList>
    </citation>
    <scope>NUCLEOTIDE SEQUENCE [LARGE SCALE GENOMIC DNA]</scope>
    <source>
        <strain evidence="2">SCGC-AAA259E17</strain>
    </source>
</reference>
<comment type="caution">
    <text evidence="2">The sequence shown here is derived from an EMBL/GenBank/DDBJ whole genome shotgun (WGS) entry which is preliminary data.</text>
</comment>
<dbReference type="Proteomes" id="UP000070373">
    <property type="component" value="Unassembled WGS sequence"/>
</dbReference>
<accession>A0A133UF10</accession>
<dbReference type="PANTHER" id="PTHR30546:SF57">
    <property type="entry name" value="FLAVODOXIN FAMILY PROTEIN"/>
    <property type="match status" value="1"/>
</dbReference>
<proteinExistence type="predicted"/>
<dbReference type="EMBL" id="LHXN01000032">
    <property type="protein sequence ID" value="KXA92765.1"/>
    <property type="molecule type" value="Genomic_DNA"/>
</dbReference>
<keyword evidence="3" id="KW-1185">Reference proteome</keyword>
<dbReference type="GO" id="GO:0016020">
    <property type="term" value="C:membrane"/>
    <property type="evidence" value="ECO:0007669"/>
    <property type="project" value="TreeGrafter"/>
</dbReference>
<dbReference type="InterPro" id="IPR029039">
    <property type="entry name" value="Flavoprotein-like_sf"/>
</dbReference>
<protein>
    <submittedName>
        <fullName evidence="2">Flavodoxin</fullName>
    </submittedName>
</protein>
<dbReference type="Pfam" id="PF12724">
    <property type="entry name" value="Flavodoxin_5"/>
    <property type="match status" value="1"/>
</dbReference>
<dbReference type="PROSITE" id="PS50902">
    <property type="entry name" value="FLAVODOXIN_LIKE"/>
    <property type="match status" value="1"/>
</dbReference>
<dbReference type="InterPro" id="IPR008254">
    <property type="entry name" value="Flavodoxin/NO_synth"/>
</dbReference>
<evidence type="ECO:0000259" key="1">
    <source>
        <dbReference type="PROSITE" id="PS50902"/>
    </source>
</evidence>
<dbReference type="InterPro" id="IPR026816">
    <property type="entry name" value="Flavodoxin_dom"/>
</dbReference>
<organism evidence="2 3">
    <name type="scientific">candidate division MSBL1 archaeon SCGC-AAA259E17</name>
    <dbReference type="NCBI Taxonomy" id="1698263"/>
    <lineage>
        <taxon>Archaea</taxon>
        <taxon>Methanobacteriati</taxon>
        <taxon>Methanobacteriota</taxon>
        <taxon>candidate division MSBL1</taxon>
    </lineage>
</organism>
<feature type="domain" description="Flavodoxin-like" evidence="1">
    <location>
        <begin position="4"/>
        <end position="160"/>
    </location>
</feature>
<name>A0A133UF10_9EURY</name>
<dbReference type="AlphaFoldDB" id="A0A133UF10"/>
<evidence type="ECO:0000313" key="3">
    <source>
        <dbReference type="Proteomes" id="UP000070373"/>
    </source>
</evidence>
<dbReference type="GO" id="GO:0003955">
    <property type="term" value="F:NAD(P)H dehydrogenase (quinone) activity"/>
    <property type="evidence" value="ECO:0007669"/>
    <property type="project" value="TreeGrafter"/>
</dbReference>